<dbReference type="InterPro" id="IPR036056">
    <property type="entry name" value="Fibrinogen-like_C"/>
</dbReference>
<dbReference type="AlphaFoldDB" id="A0A7R9IY03"/>
<dbReference type="EMBL" id="OE179445">
    <property type="protein sequence ID" value="CAD7568835.1"/>
    <property type="molecule type" value="Genomic_DNA"/>
</dbReference>
<dbReference type="NCBIfam" id="NF040941">
    <property type="entry name" value="GGGWT_bact"/>
    <property type="match status" value="1"/>
</dbReference>
<reference evidence="3" key="1">
    <citation type="submission" date="2020-11" db="EMBL/GenBank/DDBJ databases">
        <authorList>
            <person name="Tran Van P."/>
        </authorList>
    </citation>
    <scope>NUCLEOTIDE SEQUENCE</scope>
</reference>
<feature type="compositionally biased region" description="Polar residues" evidence="1">
    <location>
        <begin position="242"/>
        <end position="257"/>
    </location>
</feature>
<evidence type="ECO:0000256" key="1">
    <source>
        <dbReference type="SAM" id="MobiDB-lite"/>
    </source>
</evidence>
<gene>
    <name evidence="3" type="ORF">TCMB3V08_LOCUS1588</name>
</gene>
<dbReference type="InterPro" id="IPR014716">
    <property type="entry name" value="Fibrinogen_a/b/g_C_1"/>
</dbReference>
<organism evidence="3">
    <name type="scientific">Timema californicum</name>
    <name type="common">California timema</name>
    <name type="synonym">Walking stick</name>
    <dbReference type="NCBI Taxonomy" id="61474"/>
    <lineage>
        <taxon>Eukaryota</taxon>
        <taxon>Metazoa</taxon>
        <taxon>Ecdysozoa</taxon>
        <taxon>Arthropoda</taxon>
        <taxon>Hexapoda</taxon>
        <taxon>Insecta</taxon>
        <taxon>Pterygota</taxon>
        <taxon>Neoptera</taxon>
        <taxon>Polyneoptera</taxon>
        <taxon>Phasmatodea</taxon>
        <taxon>Timematodea</taxon>
        <taxon>Timematoidea</taxon>
        <taxon>Timematidae</taxon>
        <taxon>Timema</taxon>
    </lineage>
</organism>
<dbReference type="InterPro" id="IPR002181">
    <property type="entry name" value="Fibrinogen_a/b/g_C_dom"/>
</dbReference>
<feature type="region of interest" description="Disordered" evidence="1">
    <location>
        <begin position="232"/>
        <end position="257"/>
    </location>
</feature>
<accession>A0A7R9IY03</accession>
<proteinExistence type="predicted"/>
<dbReference type="Gene3D" id="3.90.215.10">
    <property type="entry name" value="Gamma Fibrinogen, chain A, domain 1"/>
    <property type="match status" value="1"/>
</dbReference>
<name>A0A7R9IY03_TIMCA</name>
<protein>
    <submittedName>
        <fullName evidence="3">(California timema) hypothetical protein</fullName>
    </submittedName>
</protein>
<evidence type="ECO:0000259" key="2">
    <source>
        <dbReference type="Pfam" id="PF00147"/>
    </source>
</evidence>
<dbReference type="SUPFAM" id="SSF56496">
    <property type="entry name" value="Fibrinogen C-terminal domain-like"/>
    <property type="match status" value="1"/>
</dbReference>
<feature type="domain" description="Fibrinogen C-terminal" evidence="2">
    <location>
        <begin position="181"/>
        <end position="226"/>
    </location>
</feature>
<dbReference type="Pfam" id="PF00147">
    <property type="entry name" value="Fibrinogen_C"/>
    <property type="match status" value="1"/>
</dbReference>
<evidence type="ECO:0000313" key="3">
    <source>
        <dbReference type="EMBL" id="CAD7568835.1"/>
    </source>
</evidence>
<sequence>MKSCNSRKASNANRIGSALCRDLTDSVVRVWKSSGKENREKRRCLPTFRAQIRCTTPALRPSTARIINLSKLRTLTCYLRWEQASGPAEGDRENREREIEMNDSILDQLVYHDGFVLEDSPSLKVVSTEMNGCQRQRAIAFLKSKIENKRAMQAINVCKGDKITTVIKEVTLTIFNVAGYSCVDLLNAGMRDSGVYYLQIRGTTYWFLKVYCEQEVAEGGWTHFEKQGGFEPYSSDDDLDPATTTTGPNQMSGTSANTPCNETLTISMAAWSNAIDSQ</sequence>